<protein>
    <submittedName>
        <fullName evidence="5">ABC transporter ATP-binding protein</fullName>
    </submittedName>
</protein>
<dbReference type="GO" id="GO:0005524">
    <property type="term" value="F:ATP binding"/>
    <property type="evidence" value="ECO:0007669"/>
    <property type="project" value="UniProtKB-KW"/>
</dbReference>
<dbReference type="InterPro" id="IPR003439">
    <property type="entry name" value="ABC_transporter-like_ATP-bd"/>
</dbReference>
<evidence type="ECO:0000259" key="4">
    <source>
        <dbReference type="PROSITE" id="PS50893"/>
    </source>
</evidence>
<dbReference type="InterPro" id="IPR027417">
    <property type="entry name" value="P-loop_NTPase"/>
</dbReference>
<dbReference type="Pfam" id="PF00005">
    <property type="entry name" value="ABC_tran"/>
    <property type="match status" value="1"/>
</dbReference>
<dbReference type="PANTHER" id="PTHR45772:SF10">
    <property type="entry name" value="LIPOPOLYSACCHARIDE EXPORT SYSTEM ATP-BINDING PROTEIN LPTB"/>
    <property type="match status" value="1"/>
</dbReference>
<evidence type="ECO:0000256" key="2">
    <source>
        <dbReference type="ARBA" id="ARBA00022741"/>
    </source>
</evidence>
<gene>
    <name evidence="5" type="ORF">GCM10011349_43170</name>
</gene>
<dbReference type="InterPro" id="IPR051120">
    <property type="entry name" value="ABC_AA/LPS_Transport"/>
</dbReference>
<dbReference type="PANTHER" id="PTHR45772">
    <property type="entry name" value="CONSERVED COMPONENT OF ABC TRANSPORTER FOR NATURAL AMINO ACIDS-RELATED"/>
    <property type="match status" value="1"/>
</dbReference>
<evidence type="ECO:0000313" key="6">
    <source>
        <dbReference type="Proteomes" id="UP000605099"/>
    </source>
</evidence>
<dbReference type="SMART" id="SM00382">
    <property type="entry name" value="AAA"/>
    <property type="match status" value="1"/>
</dbReference>
<dbReference type="Proteomes" id="UP000605099">
    <property type="component" value="Unassembled WGS sequence"/>
</dbReference>
<keyword evidence="2" id="KW-0547">Nucleotide-binding</keyword>
<accession>A0ABQ2K1I0</accession>
<keyword evidence="1" id="KW-0813">Transport</keyword>
<dbReference type="InterPro" id="IPR030921">
    <property type="entry name" value="LPS_export_LptB"/>
</dbReference>
<dbReference type="InterPro" id="IPR003593">
    <property type="entry name" value="AAA+_ATPase"/>
</dbReference>
<name>A0ABQ2K1I0_9SPHN</name>
<keyword evidence="3 5" id="KW-0067">ATP-binding</keyword>
<keyword evidence="6" id="KW-1185">Reference proteome</keyword>
<feature type="domain" description="ABC transporter" evidence="4">
    <location>
        <begin position="50"/>
        <end position="282"/>
    </location>
</feature>
<dbReference type="NCBIfam" id="TIGR04406">
    <property type="entry name" value="LPS_export_lptB"/>
    <property type="match status" value="1"/>
</dbReference>
<evidence type="ECO:0000256" key="3">
    <source>
        <dbReference type="ARBA" id="ARBA00022840"/>
    </source>
</evidence>
<proteinExistence type="predicted"/>
<dbReference type="SUPFAM" id="SSF52540">
    <property type="entry name" value="P-loop containing nucleoside triphosphate hydrolases"/>
    <property type="match status" value="1"/>
</dbReference>
<sequence>MTPDSLAVRISAARGEPPPCTEPLSGLVEAASAPRSADGAATSHATSIALSVQDIEKAFGPRKVLDRVSLDVAPGDVVGLLGPNGAGKTICFYGIMGLTGLDGGQILLAGHNVTSLTMDARGRRGLGYLPQEASIFGGMTVEGNIRAVLELRLRNPAAIGTRLDALLTDFNITHLRTAPSTALSGGERRRCEIARAMAADPKVILLDEPFAGIDPMSIADIKLMVRELKKHNVAVLITDHNVHEMLELVDRAYVIHAGKVLFAGDPRSLLHDPEVRRLYLGENFAG</sequence>
<evidence type="ECO:0000256" key="1">
    <source>
        <dbReference type="ARBA" id="ARBA00022448"/>
    </source>
</evidence>
<comment type="caution">
    <text evidence="5">The sequence shown here is derived from an EMBL/GenBank/DDBJ whole genome shotgun (WGS) entry which is preliminary data.</text>
</comment>
<dbReference type="EMBL" id="BMLK01000034">
    <property type="protein sequence ID" value="GGN61016.1"/>
    <property type="molecule type" value="Genomic_DNA"/>
</dbReference>
<organism evidence="5 6">
    <name type="scientific">Novosphingobium indicum</name>
    <dbReference type="NCBI Taxonomy" id="462949"/>
    <lineage>
        <taxon>Bacteria</taxon>
        <taxon>Pseudomonadati</taxon>
        <taxon>Pseudomonadota</taxon>
        <taxon>Alphaproteobacteria</taxon>
        <taxon>Sphingomonadales</taxon>
        <taxon>Sphingomonadaceae</taxon>
        <taxon>Novosphingobium</taxon>
    </lineage>
</organism>
<dbReference type="Gene3D" id="3.40.50.300">
    <property type="entry name" value="P-loop containing nucleotide triphosphate hydrolases"/>
    <property type="match status" value="1"/>
</dbReference>
<dbReference type="PROSITE" id="PS50893">
    <property type="entry name" value="ABC_TRANSPORTER_2"/>
    <property type="match status" value="1"/>
</dbReference>
<evidence type="ECO:0000313" key="5">
    <source>
        <dbReference type="EMBL" id="GGN61016.1"/>
    </source>
</evidence>
<dbReference type="RefSeq" id="WP_188823235.1">
    <property type="nucleotide sequence ID" value="NZ_BMLK01000034.1"/>
</dbReference>
<reference evidence="6" key="1">
    <citation type="journal article" date="2019" name="Int. J. Syst. Evol. Microbiol.">
        <title>The Global Catalogue of Microorganisms (GCM) 10K type strain sequencing project: providing services to taxonomists for standard genome sequencing and annotation.</title>
        <authorList>
            <consortium name="The Broad Institute Genomics Platform"/>
            <consortium name="The Broad Institute Genome Sequencing Center for Infectious Disease"/>
            <person name="Wu L."/>
            <person name="Ma J."/>
        </authorList>
    </citation>
    <scope>NUCLEOTIDE SEQUENCE [LARGE SCALE GENOMIC DNA]</scope>
    <source>
        <strain evidence="6">CGMCC 1.6784</strain>
    </source>
</reference>